<keyword evidence="12" id="KW-0547">Nucleotide-binding</keyword>
<feature type="binding site" evidence="9 12">
    <location>
        <begin position="226"/>
        <end position="227"/>
    </location>
    <ligand>
        <name>FMN</name>
        <dbReference type="ChEBI" id="CHEBI:58210"/>
    </ligand>
</feature>
<comment type="catalytic activity">
    <reaction evidence="9">
        <text>5,6-dihydrouridine(20a) in tRNA + NAD(+) = uridine(20a) in tRNA + NADH + H(+)</text>
        <dbReference type="Rhea" id="RHEA:53348"/>
        <dbReference type="Rhea" id="RHEA-COMP:13535"/>
        <dbReference type="Rhea" id="RHEA-COMP:13536"/>
        <dbReference type="ChEBI" id="CHEBI:15378"/>
        <dbReference type="ChEBI" id="CHEBI:57540"/>
        <dbReference type="ChEBI" id="CHEBI:57945"/>
        <dbReference type="ChEBI" id="CHEBI:65315"/>
        <dbReference type="ChEBI" id="CHEBI:74443"/>
    </reaction>
</comment>
<dbReference type="GO" id="GO:0102266">
    <property type="term" value="F:tRNA-dihydrouridine20a synthase activity"/>
    <property type="evidence" value="ECO:0007669"/>
    <property type="project" value="RHEA"/>
</dbReference>
<comment type="similarity">
    <text evidence="9">Belongs to the Dus family. DusA subfamily.</text>
</comment>
<protein>
    <recommendedName>
        <fullName evidence="9">tRNA-dihydrouridine(20/20a) synthase</fullName>
        <ecNumber evidence="9">1.3.1.91</ecNumber>
    </recommendedName>
    <alternativeName>
        <fullName evidence="9">U20-specific dihydrouridine synthase</fullName>
        <shortName evidence="9">U20-specific Dus</shortName>
    </alternativeName>
    <alternativeName>
        <fullName evidence="9">tRNA-dihydrouridine synthase A</fullName>
    </alternativeName>
</protein>
<dbReference type="EC" id="1.3.1.91" evidence="9"/>
<comment type="cofactor">
    <cofactor evidence="1 9 10 12">
        <name>FMN</name>
        <dbReference type="ChEBI" id="CHEBI:58210"/>
    </cofactor>
</comment>
<evidence type="ECO:0000256" key="7">
    <source>
        <dbReference type="ARBA" id="ARBA00022884"/>
    </source>
</evidence>
<evidence type="ECO:0000256" key="9">
    <source>
        <dbReference type="HAMAP-Rule" id="MF_02041"/>
    </source>
</evidence>
<dbReference type="Gene3D" id="3.20.20.70">
    <property type="entry name" value="Aldolase class I"/>
    <property type="match status" value="1"/>
</dbReference>
<evidence type="ECO:0000256" key="3">
    <source>
        <dbReference type="ARBA" id="ARBA00022630"/>
    </source>
</evidence>
<feature type="binding site" evidence="9 12">
    <location>
        <begin position="204"/>
        <end position="206"/>
    </location>
    <ligand>
        <name>FMN</name>
        <dbReference type="ChEBI" id="CHEBI:58210"/>
    </ligand>
</feature>
<dbReference type="Gene3D" id="1.20.120.1460">
    <property type="match status" value="1"/>
</dbReference>
<dbReference type="GO" id="GO:0102264">
    <property type="term" value="F:tRNA-dihydrouridine20 synthase activity"/>
    <property type="evidence" value="ECO:0007669"/>
    <property type="project" value="UniProtKB-EC"/>
</dbReference>
<dbReference type="HAMAP" id="MF_02041">
    <property type="entry name" value="DusA_subfam"/>
    <property type="match status" value="1"/>
</dbReference>
<feature type="site" description="Interacts with tRNA" evidence="9">
    <location>
        <position position="179"/>
    </location>
</feature>
<keyword evidence="4 9" id="KW-0288">FMN</keyword>
<dbReference type="InterPro" id="IPR013785">
    <property type="entry name" value="Aldolase_TIM"/>
</dbReference>
<feature type="binding site" evidence="9 12">
    <location>
        <begin position="10"/>
        <end position="12"/>
    </location>
    <ligand>
        <name>FMN</name>
        <dbReference type="ChEBI" id="CHEBI:58210"/>
    </ligand>
</feature>
<keyword evidence="15" id="KW-1185">Reference proteome</keyword>
<sequence>MLDRRLSVAPMMDWTDPACRYLLRLISRHTLLYTEMVPAQAVWHGRVERFLAHHASEHPLAVQFGGADAEQLAFCAREAEAWGYDEVNLNVGCPSDRVQSGRFGACLMAEPGLVAELVAAMREATTLPVTVKTRIGIDHQDDYASFLRFVDTVAEAGCGTFIIHARKAWLKGLSPRQNREIPPLRYEFVEALKRDRPGLEVIINGGITTLAEAEAWLEHVDGVMIGREAYHNPYLLAEADRRLFGDSDARPPSREAVVAGYREYVAGELARGARLSRMSRHLVGLFQGLPGARAWRRTLSEGAARADAGTEVIDRALAEVTDRAAPEAAGMRASA</sequence>
<dbReference type="GO" id="GO:0000049">
    <property type="term" value="F:tRNA binding"/>
    <property type="evidence" value="ECO:0007669"/>
    <property type="project" value="UniProtKB-UniRule"/>
</dbReference>
<evidence type="ECO:0000259" key="13">
    <source>
        <dbReference type="Pfam" id="PF01207"/>
    </source>
</evidence>
<dbReference type="NCBIfam" id="NF008774">
    <property type="entry name" value="PRK11815.1"/>
    <property type="match status" value="1"/>
</dbReference>
<dbReference type="PIRSF" id="PIRSF006621">
    <property type="entry name" value="Dus"/>
    <property type="match status" value="1"/>
</dbReference>
<evidence type="ECO:0000313" key="14">
    <source>
        <dbReference type="EMBL" id="PWG61349.1"/>
    </source>
</evidence>
<keyword evidence="6 9" id="KW-0521">NADP</keyword>
<dbReference type="PANTHER" id="PTHR42907">
    <property type="entry name" value="FMN-LINKED OXIDOREDUCTASES SUPERFAMILY PROTEIN"/>
    <property type="match status" value="1"/>
</dbReference>
<comment type="function">
    <text evidence="9">Catalyzes the synthesis of 5,6-dihydrouridine (D), a modified base found in the D-loop of most tRNAs, via the reduction of the C5-C6 double bond in target uridines. Specifically modifies U20 and U20a in tRNAs.</text>
</comment>
<keyword evidence="8 9" id="KW-0560">Oxidoreductase</keyword>
<evidence type="ECO:0000256" key="4">
    <source>
        <dbReference type="ARBA" id="ARBA00022643"/>
    </source>
</evidence>
<dbReference type="InterPro" id="IPR018517">
    <property type="entry name" value="tRNA_hU_synthase_CS"/>
</dbReference>
<accession>A0A2U2MWX2</accession>
<evidence type="ECO:0000256" key="5">
    <source>
        <dbReference type="ARBA" id="ARBA00022694"/>
    </source>
</evidence>
<dbReference type="InterPro" id="IPR035587">
    <property type="entry name" value="DUS-like_FMN-bd"/>
</dbReference>
<dbReference type="AlphaFoldDB" id="A0A2U2MWX2"/>
<evidence type="ECO:0000256" key="12">
    <source>
        <dbReference type="PIRSR" id="PIRSR006621-2"/>
    </source>
</evidence>
<keyword evidence="2 9" id="KW-0820">tRNA-binding</keyword>
<evidence type="ECO:0000256" key="8">
    <source>
        <dbReference type="ARBA" id="ARBA00023002"/>
    </source>
</evidence>
<dbReference type="EMBL" id="QFFI01000038">
    <property type="protein sequence ID" value="PWG61349.1"/>
    <property type="molecule type" value="Genomic_DNA"/>
</dbReference>
<dbReference type="InterPro" id="IPR001269">
    <property type="entry name" value="DUS_fam"/>
</dbReference>
<comment type="catalytic activity">
    <reaction evidence="9">
        <text>5,6-dihydrouridine(20a) in tRNA + NADP(+) = uridine(20a) in tRNA + NADPH + H(+)</text>
        <dbReference type="Rhea" id="RHEA:53344"/>
        <dbReference type="Rhea" id="RHEA-COMP:13535"/>
        <dbReference type="Rhea" id="RHEA-COMP:13536"/>
        <dbReference type="ChEBI" id="CHEBI:15378"/>
        <dbReference type="ChEBI" id="CHEBI:57783"/>
        <dbReference type="ChEBI" id="CHEBI:58349"/>
        <dbReference type="ChEBI" id="CHEBI:65315"/>
        <dbReference type="ChEBI" id="CHEBI:74443"/>
    </reaction>
</comment>
<feature type="domain" description="DUS-like FMN-binding" evidence="13">
    <location>
        <begin position="8"/>
        <end position="312"/>
    </location>
</feature>
<gene>
    <name evidence="9" type="primary">dusA</name>
    <name evidence="14" type="ORF">DEM34_16970</name>
</gene>
<reference evidence="14 15" key="1">
    <citation type="submission" date="2018-05" db="EMBL/GenBank/DDBJ databases">
        <title>Spiribacter halobius sp. nov., a moderately halophilic bacterium isolated from marine solar saltern.</title>
        <authorList>
            <person name="Zheng W.-S."/>
            <person name="Lu D.-C."/>
            <person name="Du Z.-J."/>
        </authorList>
    </citation>
    <scope>NUCLEOTIDE SEQUENCE [LARGE SCALE GENOMIC DNA]</scope>
    <source>
        <strain evidence="14 15">E85</strain>
    </source>
</reference>
<comment type="catalytic activity">
    <reaction evidence="9">
        <text>5,6-dihydrouridine(20) in tRNA + NAD(+) = uridine(20) in tRNA + NADH + H(+)</text>
        <dbReference type="Rhea" id="RHEA:53340"/>
        <dbReference type="Rhea" id="RHEA-COMP:13533"/>
        <dbReference type="Rhea" id="RHEA-COMP:13534"/>
        <dbReference type="ChEBI" id="CHEBI:15378"/>
        <dbReference type="ChEBI" id="CHEBI:57540"/>
        <dbReference type="ChEBI" id="CHEBI:57945"/>
        <dbReference type="ChEBI" id="CHEBI:65315"/>
        <dbReference type="ChEBI" id="CHEBI:74443"/>
        <dbReference type="EC" id="1.3.1.91"/>
    </reaction>
</comment>
<evidence type="ECO:0000313" key="15">
    <source>
        <dbReference type="Proteomes" id="UP000245474"/>
    </source>
</evidence>
<dbReference type="Proteomes" id="UP000245474">
    <property type="component" value="Unassembled WGS sequence"/>
</dbReference>
<feature type="binding site" evidence="9 12">
    <location>
        <position position="132"/>
    </location>
    <ligand>
        <name>FMN</name>
        <dbReference type="ChEBI" id="CHEBI:58210"/>
    </ligand>
</feature>
<keyword evidence="5 9" id="KW-0819">tRNA processing</keyword>
<dbReference type="OrthoDB" id="9783413at2"/>
<comment type="catalytic activity">
    <reaction evidence="9">
        <text>5,6-dihydrouridine(20) in tRNA + NADP(+) = uridine(20) in tRNA + NADPH + H(+)</text>
        <dbReference type="Rhea" id="RHEA:53336"/>
        <dbReference type="Rhea" id="RHEA-COMP:13533"/>
        <dbReference type="Rhea" id="RHEA-COMP:13534"/>
        <dbReference type="ChEBI" id="CHEBI:15378"/>
        <dbReference type="ChEBI" id="CHEBI:57783"/>
        <dbReference type="ChEBI" id="CHEBI:58349"/>
        <dbReference type="ChEBI" id="CHEBI:65315"/>
        <dbReference type="ChEBI" id="CHEBI:74443"/>
        <dbReference type="EC" id="1.3.1.91"/>
    </reaction>
</comment>
<keyword evidence="7 9" id="KW-0694">RNA-binding</keyword>
<proteinExistence type="inferred from homology"/>
<evidence type="ECO:0000256" key="11">
    <source>
        <dbReference type="PIRSR" id="PIRSR006621-1"/>
    </source>
</evidence>
<name>A0A2U2MWX2_9GAMM</name>
<comment type="caution">
    <text evidence="14">The sequence shown here is derived from an EMBL/GenBank/DDBJ whole genome shotgun (WGS) entry which is preliminary data.</text>
</comment>
<keyword evidence="3 9" id="KW-0285">Flavoprotein</keyword>
<evidence type="ECO:0000256" key="1">
    <source>
        <dbReference type="ARBA" id="ARBA00001917"/>
    </source>
</evidence>
<dbReference type="GO" id="GO:0050660">
    <property type="term" value="F:flavin adenine dinucleotide binding"/>
    <property type="evidence" value="ECO:0007669"/>
    <property type="project" value="InterPro"/>
</dbReference>
<feature type="site" description="Interacts with tRNA; defines subfamily-specific binding signature" evidence="9">
    <location>
        <position position="296"/>
    </location>
</feature>
<dbReference type="RefSeq" id="WP_109680013.1">
    <property type="nucleotide sequence ID" value="NZ_CP086615.1"/>
</dbReference>
<evidence type="ECO:0000256" key="10">
    <source>
        <dbReference type="PIRNR" id="PIRNR006621"/>
    </source>
</evidence>
<feature type="binding site" evidence="9 12">
    <location>
        <position position="164"/>
    </location>
    <ligand>
        <name>FMN</name>
        <dbReference type="ChEBI" id="CHEBI:58210"/>
    </ligand>
</feature>
<feature type="site" description="Interacts with tRNA; defines subfamily-specific binding signature" evidence="9">
    <location>
        <position position="293"/>
    </location>
</feature>
<dbReference type="GO" id="GO:0010181">
    <property type="term" value="F:FMN binding"/>
    <property type="evidence" value="ECO:0007669"/>
    <property type="project" value="UniProtKB-UniRule"/>
</dbReference>
<comment type="caution">
    <text evidence="9">Lacks conserved residue(s) required for the propagation of feature annotation.</text>
</comment>
<organism evidence="14 15">
    <name type="scientific">Sediminicurvatus halobius</name>
    <dbReference type="NCBI Taxonomy" id="2182432"/>
    <lineage>
        <taxon>Bacteria</taxon>
        <taxon>Pseudomonadati</taxon>
        <taxon>Pseudomonadota</taxon>
        <taxon>Gammaproteobacteria</taxon>
        <taxon>Chromatiales</taxon>
        <taxon>Ectothiorhodospiraceae</taxon>
        <taxon>Sediminicurvatus</taxon>
    </lineage>
</organism>
<dbReference type="CDD" id="cd02801">
    <property type="entry name" value="DUS_like_FMN"/>
    <property type="match status" value="1"/>
</dbReference>
<dbReference type="NCBIfam" id="TIGR00742">
    <property type="entry name" value="yjbN"/>
    <property type="match status" value="1"/>
</dbReference>
<dbReference type="Pfam" id="PF01207">
    <property type="entry name" value="Dus"/>
    <property type="match status" value="1"/>
</dbReference>
<evidence type="ECO:0000256" key="2">
    <source>
        <dbReference type="ARBA" id="ARBA00022555"/>
    </source>
</evidence>
<dbReference type="PROSITE" id="PS01136">
    <property type="entry name" value="UPF0034"/>
    <property type="match status" value="1"/>
</dbReference>
<evidence type="ECO:0000256" key="6">
    <source>
        <dbReference type="ARBA" id="ARBA00022857"/>
    </source>
</evidence>
<dbReference type="InterPro" id="IPR004653">
    <property type="entry name" value="DusA"/>
</dbReference>
<comment type="similarity">
    <text evidence="10">Belongs to the dus family.</text>
</comment>
<feature type="site" description="Interacts with tRNA" evidence="9">
    <location>
        <position position="90"/>
    </location>
</feature>
<feature type="binding site" evidence="9 12">
    <location>
        <position position="63"/>
    </location>
    <ligand>
        <name>FMN</name>
        <dbReference type="ChEBI" id="CHEBI:58210"/>
    </ligand>
</feature>
<feature type="active site" description="Proton donor" evidence="9 11">
    <location>
        <position position="93"/>
    </location>
</feature>
<dbReference type="PANTHER" id="PTHR42907:SF1">
    <property type="entry name" value="FMN-LINKED OXIDOREDUCTASES SUPERFAMILY PROTEIN"/>
    <property type="match status" value="1"/>
</dbReference>
<dbReference type="SUPFAM" id="SSF51395">
    <property type="entry name" value="FMN-linked oxidoreductases"/>
    <property type="match status" value="1"/>
</dbReference>